<keyword evidence="2" id="KW-1185">Reference proteome</keyword>
<reference evidence="1 2" key="1">
    <citation type="submission" date="2019-06" db="EMBL/GenBank/DDBJ databases">
        <title>Comparative genomics of Klebsiella bacteriophages in the elucidation of host range specificity.</title>
        <authorList>
            <person name="Ku H."/>
            <person name="Brown T."/>
            <person name="Kabwe M."/>
            <person name="Chan H.T."/>
            <person name="Petrovski S."/>
            <person name="Tucci J."/>
        </authorList>
    </citation>
    <scope>NUCLEOTIDE SEQUENCE [LARGE SCALE GENOMIC DNA]</scope>
</reference>
<name>A0A5B9NCC9_9CAUD</name>
<accession>A0A5B9NCC9</accession>
<dbReference type="Gene3D" id="3.40.1360.10">
    <property type="match status" value="1"/>
</dbReference>
<proteinExistence type="predicted"/>
<dbReference type="Pfam" id="PF13155">
    <property type="entry name" value="Toprim_2"/>
    <property type="match status" value="1"/>
</dbReference>
<organism evidence="1 2">
    <name type="scientific">Klebsiella phage KMI6</name>
    <dbReference type="NCBI Taxonomy" id="2601617"/>
    <lineage>
        <taxon>Viruses</taxon>
        <taxon>Duplodnaviria</taxon>
        <taxon>Heunggongvirae</taxon>
        <taxon>Uroviricota</taxon>
        <taxon>Caudoviricetes</taxon>
        <taxon>Autographivirales</taxon>
        <taxon>Autoscriptoviridae</taxon>
        <taxon>Slopekvirinae</taxon>
        <taxon>Drulisvirus</taxon>
        <taxon>Drulisvirus KMI6</taxon>
    </lineage>
</organism>
<sequence length="361" mass="39175">MLRMDQPWLRACKRLAVGQRARFRCCGRDAAGVLYNNPDAWEYYCHRCKQVGKEHKQYQRIQLQEEPRVQPSAPADAICISQAPAETQSFIYGFLTTKGIMPEMVEDAEWSKEKQRIIFRVGSAALGRAVYARQQPKWVMYGHPIAFAVAAPAVAPAVAAAAPLKVVLTEDLLSARKIQHAVTSYSALNVQAIAMLGTRLPTQLRAWLIQNRPEVILMLDNDPAGHAGVAAARRALRPFMQCREHYFAADPKDAEIKEILEALIGSNSCSCNVHAEGLEPAERADTQEHASAGHSEPTRLGGVVLEHVPGAPGGSVGCNAEHAKPPGRTPIQGRAGNHGRAYAGSTSRAAGFCGGDCPDLE</sequence>
<dbReference type="Proteomes" id="UP000323801">
    <property type="component" value="Segment"/>
</dbReference>
<dbReference type="EMBL" id="MN101220">
    <property type="protein sequence ID" value="QEG10132.1"/>
    <property type="molecule type" value="Genomic_DNA"/>
</dbReference>
<protein>
    <submittedName>
        <fullName evidence="1">Putative DNA primase</fullName>
    </submittedName>
</protein>
<evidence type="ECO:0000313" key="1">
    <source>
        <dbReference type="EMBL" id="QEG10132.1"/>
    </source>
</evidence>
<dbReference type="SUPFAM" id="SSF56731">
    <property type="entry name" value="DNA primase core"/>
    <property type="match status" value="1"/>
</dbReference>
<evidence type="ECO:0000313" key="2">
    <source>
        <dbReference type="Proteomes" id="UP000323801"/>
    </source>
</evidence>
<gene>
    <name evidence="1" type="ORF">KMI6_23</name>
</gene>